<name>A0A4C1Z240_EUMVA</name>
<gene>
    <name evidence="2" type="ORF">EVAR_49000_1</name>
</gene>
<evidence type="ECO:0000313" key="2">
    <source>
        <dbReference type="EMBL" id="GBP80919.1"/>
    </source>
</evidence>
<evidence type="ECO:0000256" key="1">
    <source>
        <dbReference type="SAM" id="MobiDB-lite"/>
    </source>
</evidence>
<dbReference type="Proteomes" id="UP000299102">
    <property type="component" value="Unassembled WGS sequence"/>
</dbReference>
<comment type="caution">
    <text evidence="2">The sequence shown here is derived from an EMBL/GenBank/DDBJ whole genome shotgun (WGS) entry which is preliminary data.</text>
</comment>
<evidence type="ECO:0000313" key="3">
    <source>
        <dbReference type="Proteomes" id="UP000299102"/>
    </source>
</evidence>
<feature type="region of interest" description="Disordered" evidence="1">
    <location>
        <begin position="62"/>
        <end position="100"/>
    </location>
</feature>
<accession>A0A4C1Z240</accession>
<sequence>MVVMILTLAAKLVEYIDIISIFFALSRRPLALPIDSRVFVFIFHLSPPFIFRLRPDLGNGLHRRSAHGEPANASPSSPDGRDCPKTERDRRTRDGSACPPTVEHIYEVGATDGGRGTTAECMPYAAVRARMFGHRAATSSDSAASASSDPSAVSTRGYLVFDGALTSRRAGARADRPAACYHRLGRSCRAPMLTFVFFYFSPCDRKAKLKRYQAKDESDPFSHTVVFIWPISYRDEIRPSTPTVLEAVGWRRVCL</sequence>
<dbReference type="EMBL" id="BGZK01001488">
    <property type="protein sequence ID" value="GBP80919.1"/>
    <property type="molecule type" value="Genomic_DNA"/>
</dbReference>
<reference evidence="2 3" key="1">
    <citation type="journal article" date="2019" name="Commun. Biol.">
        <title>The bagworm genome reveals a unique fibroin gene that provides high tensile strength.</title>
        <authorList>
            <person name="Kono N."/>
            <person name="Nakamura H."/>
            <person name="Ohtoshi R."/>
            <person name="Tomita M."/>
            <person name="Numata K."/>
            <person name="Arakawa K."/>
        </authorList>
    </citation>
    <scope>NUCLEOTIDE SEQUENCE [LARGE SCALE GENOMIC DNA]</scope>
</reference>
<organism evidence="2 3">
    <name type="scientific">Eumeta variegata</name>
    <name type="common">Bagworm moth</name>
    <name type="synonym">Eumeta japonica</name>
    <dbReference type="NCBI Taxonomy" id="151549"/>
    <lineage>
        <taxon>Eukaryota</taxon>
        <taxon>Metazoa</taxon>
        <taxon>Ecdysozoa</taxon>
        <taxon>Arthropoda</taxon>
        <taxon>Hexapoda</taxon>
        <taxon>Insecta</taxon>
        <taxon>Pterygota</taxon>
        <taxon>Neoptera</taxon>
        <taxon>Endopterygota</taxon>
        <taxon>Lepidoptera</taxon>
        <taxon>Glossata</taxon>
        <taxon>Ditrysia</taxon>
        <taxon>Tineoidea</taxon>
        <taxon>Psychidae</taxon>
        <taxon>Oiketicinae</taxon>
        <taxon>Eumeta</taxon>
    </lineage>
</organism>
<dbReference type="AlphaFoldDB" id="A0A4C1Z240"/>
<protein>
    <submittedName>
        <fullName evidence="2">Uncharacterized protein</fullName>
    </submittedName>
</protein>
<keyword evidence="3" id="KW-1185">Reference proteome</keyword>
<proteinExistence type="predicted"/>
<feature type="compositionally biased region" description="Basic and acidic residues" evidence="1">
    <location>
        <begin position="79"/>
        <end position="94"/>
    </location>
</feature>